<evidence type="ECO:0000259" key="4">
    <source>
        <dbReference type="PROSITE" id="PS50075"/>
    </source>
</evidence>
<evidence type="ECO:0000313" key="5">
    <source>
        <dbReference type="EMBL" id="TYR31173.1"/>
    </source>
</evidence>
<dbReference type="GO" id="GO:0017000">
    <property type="term" value="P:antibiotic biosynthetic process"/>
    <property type="evidence" value="ECO:0007669"/>
    <property type="project" value="UniProtKB-ARBA"/>
</dbReference>
<feature type="non-terminal residue" evidence="5">
    <location>
        <position position="141"/>
    </location>
</feature>
<evidence type="ECO:0000256" key="1">
    <source>
        <dbReference type="ARBA" id="ARBA00001957"/>
    </source>
</evidence>
<protein>
    <recommendedName>
        <fullName evidence="4">Carrier domain-containing protein</fullName>
    </recommendedName>
</protein>
<dbReference type="FunFam" id="1.10.1200.10:FF:000005">
    <property type="entry name" value="Nonribosomal peptide synthetase 1"/>
    <property type="match status" value="1"/>
</dbReference>
<dbReference type="PANTHER" id="PTHR45398">
    <property type="match status" value="1"/>
</dbReference>
<dbReference type="InterPro" id="IPR006162">
    <property type="entry name" value="Ppantetheine_attach_site"/>
</dbReference>
<dbReference type="InterPro" id="IPR036736">
    <property type="entry name" value="ACP-like_sf"/>
</dbReference>
<dbReference type="Pfam" id="PF00550">
    <property type="entry name" value="PP-binding"/>
    <property type="match status" value="1"/>
</dbReference>
<dbReference type="GO" id="GO:0031177">
    <property type="term" value="F:phosphopantetheine binding"/>
    <property type="evidence" value="ECO:0007669"/>
    <property type="project" value="InterPro"/>
</dbReference>
<proteinExistence type="predicted"/>
<evidence type="ECO:0000313" key="6">
    <source>
        <dbReference type="Proteomes" id="UP000323242"/>
    </source>
</evidence>
<keyword evidence="2" id="KW-0596">Phosphopantetheine</keyword>
<name>A0A5D4GTD3_9ACTN</name>
<accession>A0A5D4GTD3</accession>
<dbReference type="Gene3D" id="1.10.1200.10">
    <property type="entry name" value="ACP-like"/>
    <property type="match status" value="1"/>
</dbReference>
<comment type="cofactor">
    <cofactor evidence="1">
        <name>pantetheine 4'-phosphate</name>
        <dbReference type="ChEBI" id="CHEBI:47942"/>
    </cofactor>
</comment>
<feature type="non-terminal residue" evidence="5">
    <location>
        <position position="1"/>
    </location>
</feature>
<organism evidence="5 6">
    <name type="scientific">Streptomyces parvus</name>
    <dbReference type="NCBI Taxonomy" id="66428"/>
    <lineage>
        <taxon>Bacteria</taxon>
        <taxon>Bacillati</taxon>
        <taxon>Actinomycetota</taxon>
        <taxon>Actinomycetes</taxon>
        <taxon>Kitasatosporales</taxon>
        <taxon>Streptomycetaceae</taxon>
        <taxon>Streptomyces</taxon>
    </lineage>
</organism>
<dbReference type="InterPro" id="IPR009081">
    <property type="entry name" value="PP-bd_ACP"/>
</dbReference>
<sequence>KLPLTPSGKLDRRALPAPEAVHAEFVAARTGTEAILSEVWAEVLGVDRVGVHDNFFELGGDSILSIQVVARARVRGVGITPKLVFDHPTVADLASVAGVESVRAEQGVVTGEAPLTPIQSWFYGLDLPERNHFNQSVLLDV</sequence>
<reference evidence="5 6" key="1">
    <citation type="submission" date="2019-08" db="EMBL/GenBank/DDBJ databases">
        <title>Draft genome for granaticin producer strain Streptomyces parvus C05.</title>
        <authorList>
            <person name="Gonzalez-Pimentel J.L."/>
        </authorList>
    </citation>
    <scope>NUCLEOTIDE SEQUENCE [LARGE SCALE GENOMIC DNA]</scope>
    <source>
        <strain evidence="5 6">C05</strain>
    </source>
</reference>
<dbReference type="RefSeq" id="WP_148905564.1">
    <property type="nucleotide sequence ID" value="NZ_VSZQ01000724.1"/>
</dbReference>
<evidence type="ECO:0000256" key="2">
    <source>
        <dbReference type="ARBA" id="ARBA00022450"/>
    </source>
</evidence>
<dbReference type="SUPFAM" id="SSF47336">
    <property type="entry name" value="ACP-like"/>
    <property type="match status" value="1"/>
</dbReference>
<feature type="domain" description="Carrier" evidence="4">
    <location>
        <begin position="27"/>
        <end position="101"/>
    </location>
</feature>
<comment type="caution">
    <text evidence="5">The sequence shown here is derived from an EMBL/GenBank/DDBJ whole genome shotgun (WGS) entry which is preliminary data.</text>
</comment>
<dbReference type="PROSITE" id="PS50075">
    <property type="entry name" value="CARRIER"/>
    <property type="match status" value="1"/>
</dbReference>
<dbReference type="EMBL" id="VSZQ01000724">
    <property type="protein sequence ID" value="TYR31173.1"/>
    <property type="molecule type" value="Genomic_DNA"/>
</dbReference>
<keyword evidence="6" id="KW-1185">Reference proteome</keyword>
<gene>
    <name evidence="5" type="ORF">FY004_40535</name>
</gene>
<dbReference type="InterPro" id="IPR023213">
    <property type="entry name" value="CAT-like_dom_sf"/>
</dbReference>
<dbReference type="InterPro" id="IPR020806">
    <property type="entry name" value="PKS_PP-bd"/>
</dbReference>
<evidence type="ECO:0000256" key="3">
    <source>
        <dbReference type="ARBA" id="ARBA00022553"/>
    </source>
</evidence>
<keyword evidence="3" id="KW-0597">Phosphoprotein</keyword>
<dbReference type="PANTHER" id="PTHR45398:SF1">
    <property type="entry name" value="ENZYME, PUTATIVE (JCVI)-RELATED"/>
    <property type="match status" value="1"/>
</dbReference>
<dbReference type="Gene3D" id="3.30.559.10">
    <property type="entry name" value="Chloramphenicol acetyltransferase-like domain"/>
    <property type="match status" value="1"/>
</dbReference>
<dbReference type="PROSITE" id="PS00012">
    <property type="entry name" value="PHOSPHOPANTETHEINE"/>
    <property type="match status" value="1"/>
</dbReference>
<dbReference type="AlphaFoldDB" id="A0A5D4GTD3"/>
<dbReference type="Proteomes" id="UP000323242">
    <property type="component" value="Unassembled WGS sequence"/>
</dbReference>
<dbReference type="SMART" id="SM00823">
    <property type="entry name" value="PKS_PP"/>
    <property type="match status" value="1"/>
</dbReference>